<feature type="region of interest" description="Disordered" evidence="1">
    <location>
        <begin position="383"/>
        <end position="438"/>
    </location>
</feature>
<dbReference type="OrthoDB" id="4312109at2759"/>
<feature type="compositionally biased region" description="Basic residues" evidence="1">
    <location>
        <begin position="392"/>
        <end position="407"/>
    </location>
</feature>
<comment type="caution">
    <text evidence="2">The sequence shown here is derived from an EMBL/GenBank/DDBJ whole genome shotgun (WGS) entry which is preliminary data.</text>
</comment>
<evidence type="ECO:0000256" key="1">
    <source>
        <dbReference type="SAM" id="MobiDB-lite"/>
    </source>
</evidence>
<feature type="region of interest" description="Disordered" evidence="1">
    <location>
        <begin position="271"/>
        <end position="292"/>
    </location>
</feature>
<evidence type="ECO:0000313" key="3">
    <source>
        <dbReference type="Proteomes" id="UP000234275"/>
    </source>
</evidence>
<feature type="region of interest" description="Disordered" evidence="1">
    <location>
        <begin position="1"/>
        <end position="140"/>
    </location>
</feature>
<dbReference type="VEuPathDB" id="FungiDB:P170DRAFT_493291"/>
<organism evidence="2 3">
    <name type="scientific">Aspergillus steynii IBT 23096</name>
    <dbReference type="NCBI Taxonomy" id="1392250"/>
    <lineage>
        <taxon>Eukaryota</taxon>
        <taxon>Fungi</taxon>
        <taxon>Dikarya</taxon>
        <taxon>Ascomycota</taxon>
        <taxon>Pezizomycotina</taxon>
        <taxon>Eurotiomycetes</taxon>
        <taxon>Eurotiomycetidae</taxon>
        <taxon>Eurotiales</taxon>
        <taxon>Aspergillaceae</taxon>
        <taxon>Aspergillus</taxon>
        <taxon>Aspergillus subgen. Circumdati</taxon>
    </lineage>
</organism>
<feature type="compositionally biased region" description="Pro residues" evidence="1">
    <location>
        <begin position="103"/>
        <end position="121"/>
    </location>
</feature>
<feature type="compositionally biased region" description="Basic residues" evidence="1">
    <location>
        <begin position="1"/>
        <end position="15"/>
    </location>
</feature>
<dbReference type="AlphaFoldDB" id="A0A2I2GDT7"/>
<dbReference type="EMBL" id="MSFO01000003">
    <property type="protein sequence ID" value="PLB51076.1"/>
    <property type="molecule type" value="Genomic_DNA"/>
</dbReference>
<protein>
    <submittedName>
        <fullName evidence="2">Uncharacterized protein</fullName>
    </submittedName>
</protein>
<keyword evidence="3" id="KW-1185">Reference proteome</keyword>
<feature type="compositionally biased region" description="Low complexity" evidence="1">
    <location>
        <begin position="44"/>
        <end position="84"/>
    </location>
</feature>
<dbReference type="Proteomes" id="UP000234275">
    <property type="component" value="Unassembled WGS sequence"/>
</dbReference>
<gene>
    <name evidence="2" type="ORF">P170DRAFT_493291</name>
</gene>
<proteinExistence type="predicted"/>
<name>A0A2I2GDT7_9EURO</name>
<dbReference type="GeneID" id="36561748"/>
<evidence type="ECO:0000313" key="2">
    <source>
        <dbReference type="EMBL" id="PLB51076.1"/>
    </source>
</evidence>
<sequence length="456" mass="52080">MWSFGRRKGASRKPSPKPAPRSTSKGKNVDKHKTSTSPPDNEDNSPAPDSPLDLSPPLSDLGPIQDSQILSSSSSQTSVDESSTPPTPQLEAFAEDAAKDNPNPSPSPGPNPGPDPGPDPGPSTTAPLQEPNAMSEDPEELVQQLLASLLDPMEEELGRLDRHLDQQALAHSFMRATKYLEQKLPSKAREWVKHAEEISNRLQDTDNQARCMYWFGRIDWFEGRQNDAWWHFKKASLLLPRGSDEMRNIPTYLQWLKLGPGMDRRRARLSRQGFRPPHESEPAPVSRKKAQGSALPFTAVSYNRYSHPGLKRKRENMEPDVAVALDLPDTHGRRRDRSRAVMTFESDRHIHPGEEVEVDPRRLPHLVYDFSWKRPQERQLKPPFNTFEFSRNPKKSRASRFRSHKIFAKQPWEKSGSRRTTRNRTGGKTDFTMETLTDELNSTPYQGLRYDYRRRR</sequence>
<reference evidence="2 3" key="1">
    <citation type="submission" date="2016-12" db="EMBL/GenBank/DDBJ databases">
        <title>The genomes of Aspergillus section Nigri reveals drivers in fungal speciation.</title>
        <authorList>
            <consortium name="DOE Joint Genome Institute"/>
            <person name="Vesth T.C."/>
            <person name="Nybo J."/>
            <person name="Theobald S."/>
            <person name="Brandl J."/>
            <person name="Frisvad J.C."/>
            <person name="Nielsen K.F."/>
            <person name="Lyhne E.K."/>
            <person name="Kogle M.E."/>
            <person name="Kuo A."/>
            <person name="Riley R."/>
            <person name="Clum A."/>
            <person name="Nolan M."/>
            <person name="Lipzen A."/>
            <person name="Salamov A."/>
            <person name="Henrissat B."/>
            <person name="Wiebenga A."/>
            <person name="De Vries R.P."/>
            <person name="Grigoriev I.V."/>
            <person name="Mortensen U.H."/>
            <person name="Andersen M.R."/>
            <person name="Baker S.E."/>
        </authorList>
    </citation>
    <scope>NUCLEOTIDE SEQUENCE [LARGE SCALE GENOMIC DNA]</scope>
    <source>
        <strain evidence="2 3">IBT 23096</strain>
    </source>
</reference>
<accession>A0A2I2GDT7</accession>
<dbReference type="RefSeq" id="XP_024706378.1">
    <property type="nucleotide sequence ID" value="XM_024854043.1"/>
</dbReference>